<evidence type="ECO:0000313" key="2">
    <source>
        <dbReference type="EMBL" id="CAG9804129.1"/>
    </source>
</evidence>
<dbReference type="Proteomes" id="UP001153620">
    <property type="component" value="Chromosome 2"/>
</dbReference>
<reference evidence="2" key="2">
    <citation type="submission" date="2022-10" db="EMBL/GenBank/DDBJ databases">
        <authorList>
            <consortium name="ENA_rothamsted_submissions"/>
            <consortium name="culmorum"/>
            <person name="King R."/>
        </authorList>
    </citation>
    <scope>NUCLEOTIDE SEQUENCE</scope>
</reference>
<sequence length="309" mass="35016">MSISKRLALIRKSLKTEPIEIDNGTTSDNQRRIQNVQQNPSINNEALRNQFLNKILTAQDVIGSSSMIDKRNVKHASTQLAGVYNRAEDINARLKGNSNNSPFYAHVPENSNEPAIPGDRHESPLVQNNNNAMFKFQASSENVEDVMIKSNPNRDIPYKAHRTANIIGANLQLIKKSIKEEKQKRKIPPPPAFSEPKVRRVEYNVQASTSKDDNSNDRSSRVDMVDKCVQTTVNTGTLQFEITANELQNLSEEKKIILLEFMKTFGIRDSQDIKSIRERLKHRLANQENKRKQHLSAYGSYPPTFGPPI</sequence>
<reference evidence="2" key="1">
    <citation type="submission" date="2022-01" db="EMBL/GenBank/DDBJ databases">
        <authorList>
            <person name="King R."/>
        </authorList>
    </citation>
    <scope>NUCLEOTIDE SEQUENCE</scope>
</reference>
<gene>
    <name evidence="2" type="ORF">CHIRRI_LOCUS7022</name>
</gene>
<evidence type="ECO:0000313" key="3">
    <source>
        <dbReference type="Proteomes" id="UP001153620"/>
    </source>
</evidence>
<accession>A0A9N9WT11</accession>
<feature type="region of interest" description="Disordered" evidence="1">
    <location>
        <begin position="289"/>
        <end position="309"/>
    </location>
</feature>
<protein>
    <submittedName>
        <fullName evidence="2">Uncharacterized protein</fullName>
    </submittedName>
</protein>
<dbReference type="EMBL" id="OU895878">
    <property type="protein sequence ID" value="CAG9804129.1"/>
    <property type="molecule type" value="Genomic_DNA"/>
</dbReference>
<keyword evidence="3" id="KW-1185">Reference proteome</keyword>
<name>A0A9N9WT11_9DIPT</name>
<evidence type="ECO:0000256" key="1">
    <source>
        <dbReference type="SAM" id="MobiDB-lite"/>
    </source>
</evidence>
<proteinExistence type="predicted"/>
<dbReference type="AlphaFoldDB" id="A0A9N9WT11"/>
<organism evidence="2 3">
    <name type="scientific">Chironomus riparius</name>
    <dbReference type="NCBI Taxonomy" id="315576"/>
    <lineage>
        <taxon>Eukaryota</taxon>
        <taxon>Metazoa</taxon>
        <taxon>Ecdysozoa</taxon>
        <taxon>Arthropoda</taxon>
        <taxon>Hexapoda</taxon>
        <taxon>Insecta</taxon>
        <taxon>Pterygota</taxon>
        <taxon>Neoptera</taxon>
        <taxon>Endopterygota</taxon>
        <taxon>Diptera</taxon>
        <taxon>Nematocera</taxon>
        <taxon>Chironomoidea</taxon>
        <taxon>Chironomidae</taxon>
        <taxon>Chironominae</taxon>
        <taxon>Chironomus</taxon>
    </lineage>
</organism>